<sequence length="221" mass="24581">MDMRKVAFVGLFTIISLAAYQLKFSTILGVPSQNFNFFQFIGPIGAGIFNPILGVASVLFVEALNFLISGKALDPVTLIRFTPMMFAAFYFGSRSRFRVAVPLGCMALFILNPIGRQAWYYSLYWLIPVAAAIWKDRLFLRSLGATFTAHAIGSVAFLYAFSIPADVWATLVPITAFERLCFAVGISISYIAVNTILSSISSRVDVRTLKVDPRYVLFREK</sequence>
<keyword evidence="1" id="KW-0812">Transmembrane</keyword>
<gene>
    <name evidence="2" type="ORF">Sv326_1128</name>
</gene>
<name>A0A7D6BR10_FERL1</name>
<evidence type="ECO:0000313" key="2">
    <source>
        <dbReference type="EMBL" id="QLJ53303.1"/>
    </source>
</evidence>
<dbReference type="KEGG" id="flt:Sv326_1128"/>
<dbReference type="Proteomes" id="UP000510821">
    <property type="component" value="Chromosome"/>
</dbReference>
<evidence type="ECO:0000256" key="1">
    <source>
        <dbReference type="SAM" id="Phobius"/>
    </source>
</evidence>
<feature type="transmembrane region" description="Helical" evidence="1">
    <location>
        <begin position="167"/>
        <end position="193"/>
    </location>
</feature>
<organism evidence="2 3">
    <name type="scientific">Fermentimicrarchaeum limneticum</name>
    <dbReference type="NCBI Taxonomy" id="2795018"/>
    <lineage>
        <taxon>Archaea</taxon>
        <taxon>Candidatus Micrarchaeota</taxon>
        <taxon>Candidatus Fermentimicrarchaeales</taxon>
        <taxon>Candidatus Fermentimicrarchaeaceae</taxon>
        <taxon>Candidatus Fermentimicrarchaeum</taxon>
    </lineage>
</organism>
<accession>A0A7D6BR10</accession>
<dbReference type="AlphaFoldDB" id="A0A7D6BR10"/>
<evidence type="ECO:0008006" key="4">
    <source>
        <dbReference type="Google" id="ProtNLM"/>
    </source>
</evidence>
<evidence type="ECO:0000313" key="3">
    <source>
        <dbReference type="Proteomes" id="UP000510821"/>
    </source>
</evidence>
<keyword evidence="1" id="KW-1133">Transmembrane helix</keyword>
<dbReference type="EMBL" id="CP058998">
    <property type="protein sequence ID" value="QLJ53303.1"/>
    <property type="molecule type" value="Genomic_DNA"/>
</dbReference>
<feature type="transmembrane region" description="Helical" evidence="1">
    <location>
        <begin position="37"/>
        <end position="61"/>
    </location>
</feature>
<feature type="transmembrane region" description="Helical" evidence="1">
    <location>
        <begin position="138"/>
        <end position="161"/>
    </location>
</feature>
<proteinExistence type="predicted"/>
<reference evidence="3" key="1">
    <citation type="submission" date="2020-07" db="EMBL/GenBank/DDBJ databases">
        <title>Metabolic diversity and evolutionary history of the archaeal phylum ###Micrarchaeota### uncovered from a freshwater lake metagenome.</title>
        <authorList>
            <person name="Kadnikov V.V."/>
            <person name="Savvichev A.S."/>
            <person name="Mardanov A.V."/>
            <person name="Beletsky A.V."/>
            <person name="Chupakov A.V."/>
            <person name="Kokryatskaya N.M."/>
            <person name="Pimenov N.V."/>
            <person name="Ravin N.V."/>
        </authorList>
    </citation>
    <scope>NUCLEOTIDE SEQUENCE [LARGE SCALE GENOMIC DNA]</scope>
</reference>
<keyword evidence="1" id="KW-0472">Membrane</keyword>
<protein>
    <recommendedName>
        <fullName evidence="4">ECF transporter S component</fullName>
    </recommendedName>
</protein>